<evidence type="ECO:0000313" key="13">
    <source>
        <dbReference type="EMBL" id="MBK9984302.1"/>
    </source>
</evidence>
<dbReference type="PANTHER" id="PTHR23404">
    <property type="entry name" value="MOLYBDOPTERIN SYNTHASE RELATED"/>
    <property type="match status" value="1"/>
</dbReference>
<comment type="caution">
    <text evidence="13">The sequence shown here is derived from an EMBL/GenBank/DDBJ whole genome shotgun (WGS) entry which is preliminary data.</text>
</comment>
<evidence type="ECO:0000256" key="6">
    <source>
        <dbReference type="ARBA" id="ARBA00023150"/>
    </source>
</evidence>
<accession>A0A9D7SWB6</accession>
<evidence type="ECO:0000256" key="8">
    <source>
        <dbReference type="ARBA" id="ARBA00029745"/>
    </source>
</evidence>
<dbReference type="InterPro" id="IPR036563">
    <property type="entry name" value="MoaE_sf"/>
</dbReference>
<evidence type="ECO:0000256" key="1">
    <source>
        <dbReference type="ARBA" id="ARBA00005046"/>
    </source>
</evidence>
<dbReference type="Gene3D" id="3.90.1170.40">
    <property type="entry name" value="Molybdopterin biosynthesis MoaE subunit"/>
    <property type="match status" value="1"/>
</dbReference>
<comment type="similarity">
    <text evidence="2">Belongs to the MoaE family.</text>
</comment>
<dbReference type="Proteomes" id="UP000808337">
    <property type="component" value="Unassembled WGS sequence"/>
</dbReference>
<dbReference type="CDD" id="cd00756">
    <property type="entry name" value="MoaE"/>
    <property type="match status" value="1"/>
</dbReference>
<dbReference type="Pfam" id="PF02391">
    <property type="entry name" value="MoaE"/>
    <property type="match status" value="1"/>
</dbReference>
<evidence type="ECO:0000256" key="5">
    <source>
        <dbReference type="ARBA" id="ARBA00022679"/>
    </source>
</evidence>
<evidence type="ECO:0000256" key="9">
    <source>
        <dbReference type="ARBA" id="ARBA00030407"/>
    </source>
</evidence>
<proteinExistence type="inferred from homology"/>
<comment type="catalytic activity">
    <reaction evidence="12">
        <text>2 [molybdopterin-synthase sulfur-carrier protein]-C-terminal-Gly-aminoethanethioate + cyclic pyranopterin phosphate + H2O = molybdopterin + 2 [molybdopterin-synthase sulfur-carrier protein]-C-terminal Gly-Gly + 2 H(+)</text>
        <dbReference type="Rhea" id="RHEA:26333"/>
        <dbReference type="Rhea" id="RHEA-COMP:12202"/>
        <dbReference type="Rhea" id="RHEA-COMP:19907"/>
        <dbReference type="ChEBI" id="CHEBI:15377"/>
        <dbReference type="ChEBI" id="CHEBI:15378"/>
        <dbReference type="ChEBI" id="CHEBI:58698"/>
        <dbReference type="ChEBI" id="CHEBI:59648"/>
        <dbReference type="ChEBI" id="CHEBI:90778"/>
        <dbReference type="ChEBI" id="CHEBI:232372"/>
        <dbReference type="EC" id="2.8.1.12"/>
    </reaction>
</comment>
<sequence>MTYIEISENPLDVKTCIDMVLTPETGGINVFVGSVRNITKGKKVVRLEFEAYRSMALKEMKKIAESIEMKWPVLNIVIHHRTGVLSVGEIPVIIAVSAAHRDAAFSACQFAIDQLKEKVPIWKKEIFEDGEEWVSAHP</sequence>
<evidence type="ECO:0000256" key="4">
    <source>
        <dbReference type="ARBA" id="ARBA00013858"/>
    </source>
</evidence>
<dbReference type="EC" id="2.8.1.12" evidence="3"/>
<dbReference type="GO" id="GO:0030366">
    <property type="term" value="F:molybdopterin synthase activity"/>
    <property type="evidence" value="ECO:0007669"/>
    <property type="project" value="UniProtKB-EC"/>
</dbReference>
<dbReference type="InterPro" id="IPR003448">
    <property type="entry name" value="Mopterin_biosynth_MoaE"/>
</dbReference>
<dbReference type="AlphaFoldDB" id="A0A9D7SWB6"/>
<dbReference type="SUPFAM" id="SSF54690">
    <property type="entry name" value="Molybdopterin synthase subunit MoaE"/>
    <property type="match status" value="1"/>
</dbReference>
<name>A0A9D7SWB6_9BACT</name>
<evidence type="ECO:0000256" key="11">
    <source>
        <dbReference type="ARBA" id="ARBA00032474"/>
    </source>
</evidence>
<dbReference type="GO" id="GO:0006777">
    <property type="term" value="P:Mo-molybdopterin cofactor biosynthetic process"/>
    <property type="evidence" value="ECO:0007669"/>
    <property type="project" value="UniProtKB-KW"/>
</dbReference>
<reference evidence="13 14" key="1">
    <citation type="submission" date="2020-10" db="EMBL/GenBank/DDBJ databases">
        <title>Connecting structure to function with the recovery of over 1000 high-quality activated sludge metagenome-assembled genomes encoding full-length rRNA genes using long-read sequencing.</title>
        <authorList>
            <person name="Singleton C.M."/>
            <person name="Petriglieri F."/>
            <person name="Kristensen J.M."/>
            <person name="Kirkegaard R.H."/>
            <person name="Michaelsen T.Y."/>
            <person name="Andersen M.H."/>
            <person name="Karst S.M."/>
            <person name="Dueholm M.S."/>
            <person name="Nielsen P.H."/>
            <person name="Albertsen M."/>
        </authorList>
    </citation>
    <scope>NUCLEOTIDE SEQUENCE [LARGE SCALE GENOMIC DNA]</scope>
    <source>
        <strain evidence="13">Ribe_18-Q3-R11-54_MAXAC.273</strain>
    </source>
</reference>
<evidence type="ECO:0000256" key="10">
    <source>
        <dbReference type="ARBA" id="ARBA00030781"/>
    </source>
</evidence>
<dbReference type="EMBL" id="JADKGY010000029">
    <property type="protein sequence ID" value="MBK9984302.1"/>
    <property type="molecule type" value="Genomic_DNA"/>
</dbReference>
<evidence type="ECO:0000256" key="7">
    <source>
        <dbReference type="ARBA" id="ARBA00026066"/>
    </source>
</evidence>
<gene>
    <name evidence="13" type="ORF">IPP15_18375</name>
</gene>
<evidence type="ECO:0000313" key="14">
    <source>
        <dbReference type="Proteomes" id="UP000808337"/>
    </source>
</evidence>
<protein>
    <recommendedName>
        <fullName evidence="4">Molybdopterin synthase catalytic subunit</fullName>
        <ecNumber evidence="3">2.8.1.12</ecNumber>
    </recommendedName>
    <alternativeName>
        <fullName evidence="10">MPT synthase subunit 2</fullName>
    </alternativeName>
    <alternativeName>
        <fullName evidence="8">Molybdenum cofactor biosynthesis protein E</fullName>
    </alternativeName>
    <alternativeName>
        <fullName evidence="9">Molybdopterin-converting factor large subunit</fullName>
    </alternativeName>
    <alternativeName>
        <fullName evidence="11">Molybdopterin-converting factor subunit 2</fullName>
    </alternativeName>
</protein>
<keyword evidence="6" id="KW-0501">Molybdenum cofactor biosynthesis</keyword>
<evidence type="ECO:0000256" key="12">
    <source>
        <dbReference type="ARBA" id="ARBA00049878"/>
    </source>
</evidence>
<evidence type="ECO:0000256" key="2">
    <source>
        <dbReference type="ARBA" id="ARBA00005426"/>
    </source>
</evidence>
<organism evidence="13 14">
    <name type="scientific">Candidatus Opimibacter skivensis</name>
    <dbReference type="NCBI Taxonomy" id="2982028"/>
    <lineage>
        <taxon>Bacteria</taxon>
        <taxon>Pseudomonadati</taxon>
        <taxon>Bacteroidota</taxon>
        <taxon>Saprospiria</taxon>
        <taxon>Saprospirales</taxon>
        <taxon>Saprospiraceae</taxon>
        <taxon>Candidatus Opimibacter</taxon>
    </lineage>
</organism>
<comment type="subunit">
    <text evidence="7">Heterotetramer of 2 MoaD subunits and 2 MoaE subunits. Also stable as homodimer. The enzyme changes between these two forms during catalysis.</text>
</comment>
<keyword evidence="5" id="KW-0808">Transferase</keyword>
<comment type="pathway">
    <text evidence="1">Cofactor biosynthesis; molybdopterin biosynthesis.</text>
</comment>
<dbReference type="FunFam" id="3.90.1170.40:FF:000003">
    <property type="entry name" value="Molybdopterin converting factor subunit 2"/>
    <property type="match status" value="1"/>
</dbReference>
<evidence type="ECO:0000256" key="3">
    <source>
        <dbReference type="ARBA" id="ARBA00011950"/>
    </source>
</evidence>